<dbReference type="InterPro" id="IPR000980">
    <property type="entry name" value="SH2"/>
</dbReference>
<evidence type="ECO:0000259" key="4">
    <source>
        <dbReference type="PROSITE" id="PS50001"/>
    </source>
</evidence>
<dbReference type="AlphaFoldDB" id="A0A3Q4AHX6"/>
<feature type="region of interest" description="Disordered" evidence="3">
    <location>
        <begin position="168"/>
        <end position="304"/>
    </location>
</feature>
<feature type="domain" description="SH2" evidence="4">
    <location>
        <begin position="44"/>
        <end position="135"/>
    </location>
</feature>
<dbReference type="Gene3D" id="3.30.505.10">
    <property type="entry name" value="SH2 domain"/>
    <property type="match status" value="1"/>
</dbReference>
<dbReference type="InterPro" id="IPR036860">
    <property type="entry name" value="SH2_dom_sf"/>
</dbReference>
<sequence>MEQREPLLDCHAEGIEGRLRELTTKWFMDTQMPLIAQNGFFPTWFLGFITRKDAEEILVEKELGCFLIRLSDKAIGYILSYKGRDRCRHFVINQSESGQLVVCGDTEGHDTVSDLIEYYKARPIQPFGEHLTSACFEEAPPLPQRSRHLDSGPLNNQDGVLYAQLRKHSPRQTPRFHISQDTLPGCSSGRAERSTAQHQNTRRCSPTSIPASVYSELGQLDSSSDGEQSYSLSARPHTPPRLSPKPIRQTTRYEPEPEKMDSCSRPSSGRHSLENMSHSPIYHLAGRPSNHHNASMEKRPEQHGNSLNAEVPVESLCGSLPHTSTHKLSAGLEDAGTHRLNSNAYEDMEDIRPKHSQSSWGVKVSNVVIHLNFIP</sequence>
<evidence type="ECO:0000256" key="3">
    <source>
        <dbReference type="SAM" id="MobiDB-lite"/>
    </source>
</evidence>
<name>A0A3Q4AHX6_MOLML</name>
<dbReference type="PANTHER" id="PTHR14388:SF6">
    <property type="entry name" value="SH2 DOMAIN-CONTAINING PROTEIN 7"/>
    <property type="match status" value="1"/>
</dbReference>
<dbReference type="SMART" id="SM00252">
    <property type="entry name" value="SH2"/>
    <property type="match status" value="1"/>
</dbReference>
<evidence type="ECO:0000256" key="1">
    <source>
        <dbReference type="ARBA" id="ARBA00022999"/>
    </source>
</evidence>
<dbReference type="PANTHER" id="PTHR14388">
    <property type="entry name" value="T CELL-SPECIFIC ADAPTER PROTEIN TSAD"/>
    <property type="match status" value="1"/>
</dbReference>
<dbReference type="Proteomes" id="UP000261620">
    <property type="component" value="Unplaced"/>
</dbReference>
<feature type="compositionally biased region" description="Basic and acidic residues" evidence="3">
    <location>
        <begin position="251"/>
        <end position="262"/>
    </location>
</feature>
<keyword evidence="1 2" id="KW-0727">SH2 domain</keyword>
<dbReference type="PROSITE" id="PS50001">
    <property type="entry name" value="SH2"/>
    <property type="match status" value="1"/>
</dbReference>
<feature type="compositionally biased region" description="Polar residues" evidence="3">
    <location>
        <begin position="264"/>
        <end position="278"/>
    </location>
</feature>
<dbReference type="Pfam" id="PF00017">
    <property type="entry name" value="SH2"/>
    <property type="match status" value="1"/>
</dbReference>
<feature type="compositionally biased region" description="Polar residues" evidence="3">
    <location>
        <begin position="196"/>
        <end position="210"/>
    </location>
</feature>
<dbReference type="OMA" id="KSPCIRT"/>
<dbReference type="GO" id="GO:0005737">
    <property type="term" value="C:cytoplasm"/>
    <property type="evidence" value="ECO:0007669"/>
    <property type="project" value="TreeGrafter"/>
</dbReference>
<accession>A0A3Q4AHX6</accession>
<keyword evidence="6" id="KW-1185">Reference proteome</keyword>
<protein>
    <recommendedName>
        <fullName evidence="4">SH2 domain-containing protein</fullName>
    </recommendedName>
</protein>
<dbReference type="Ensembl" id="ENSMMOT00000003855.1">
    <property type="protein sequence ID" value="ENSMMOP00000003785.1"/>
    <property type="gene ID" value="ENSMMOG00000003029.1"/>
</dbReference>
<dbReference type="STRING" id="94237.ENSMMOP00000003785"/>
<organism evidence="5 6">
    <name type="scientific">Mola mola</name>
    <name type="common">Ocean sunfish</name>
    <name type="synonym">Tetraodon mola</name>
    <dbReference type="NCBI Taxonomy" id="94237"/>
    <lineage>
        <taxon>Eukaryota</taxon>
        <taxon>Metazoa</taxon>
        <taxon>Chordata</taxon>
        <taxon>Craniata</taxon>
        <taxon>Vertebrata</taxon>
        <taxon>Euteleostomi</taxon>
        <taxon>Actinopterygii</taxon>
        <taxon>Neopterygii</taxon>
        <taxon>Teleostei</taxon>
        <taxon>Neoteleostei</taxon>
        <taxon>Acanthomorphata</taxon>
        <taxon>Eupercaria</taxon>
        <taxon>Tetraodontiformes</taxon>
        <taxon>Molidae</taxon>
        <taxon>Mola</taxon>
    </lineage>
</organism>
<reference evidence="5" key="1">
    <citation type="submission" date="2025-08" db="UniProtKB">
        <authorList>
            <consortium name="Ensembl"/>
        </authorList>
    </citation>
    <scope>IDENTIFICATION</scope>
</reference>
<feature type="compositionally biased region" description="Polar residues" evidence="3">
    <location>
        <begin position="220"/>
        <end position="232"/>
    </location>
</feature>
<evidence type="ECO:0000313" key="5">
    <source>
        <dbReference type="Ensembl" id="ENSMMOP00000003785.1"/>
    </source>
</evidence>
<evidence type="ECO:0000256" key="2">
    <source>
        <dbReference type="PROSITE-ProRule" id="PRU00191"/>
    </source>
</evidence>
<reference evidence="5" key="2">
    <citation type="submission" date="2025-09" db="UniProtKB">
        <authorList>
            <consortium name="Ensembl"/>
        </authorList>
    </citation>
    <scope>IDENTIFICATION</scope>
</reference>
<dbReference type="PRINTS" id="PR00401">
    <property type="entry name" value="SH2DOMAIN"/>
</dbReference>
<proteinExistence type="predicted"/>
<evidence type="ECO:0000313" key="6">
    <source>
        <dbReference type="Proteomes" id="UP000261620"/>
    </source>
</evidence>
<dbReference type="SUPFAM" id="SSF55550">
    <property type="entry name" value="SH2 domain"/>
    <property type="match status" value="1"/>
</dbReference>